<dbReference type="GO" id="GO:0046872">
    <property type="term" value="F:metal ion binding"/>
    <property type="evidence" value="ECO:0007669"/>
    <property type="project" value="InterPro"/>
</dbReference>
<dbReference type="Pfam" id="PF25137">
    <property type="entry name" value="ADH_Fe_C"/>
    <property type="match status" value="1"/>
</dbReference>
<dbReference type="InterPro" id="IPR034786">
    <property type="entry name" value="MAR"/>
</dbReference>
<dbReference type="eggNOG" id="COG1454">
    <property type="taxonomic scope" value="Bacteria"/>
</dbReference>
<dbReference type="InterPro" id="IPR001670">
    <property type="entry name" value="ADH_Fe/GldA"/>
</dbReference>
<dbReference type="InterPro" id="IPR056798">
    <property type="entry name" value="ADH_Fe_C"/>
</dbReference>
<evidence type="ECO:0000256" key="3">
    <source>
        <dbReference type="ARBA" id="ARBA00023027"/>
    </source>
</evidence>
<evidence type="ECO:0000313" key="7">
    <source>
        <dbReference type="Proteomes" id="UP000008850"/>
    </source>
</evidence>
<dbReference type="RefSeq" id="WP_014129536.1">
    <property type="nucleotide sequence ID" value="NC_016078.1"/>
</dbReference>
<dbReference type="Proteomes" id="UP000008850">
    <property type="component" value="Chromosome"/>
</dbReference>
<dbReference type="Gene3D" id="3.40.50.1970">
    <property type="match status" value="1"/>
</dbReference>
<evidence type="ECO:0000256" key="1">
    <source>
        <dbReference type="ARBA" id="ARBA00007358"/>
    </source>
</evidence>
<dbReference type="AlphaFoldDB" id="G4R9G6"/>
<feature type="domain" description="Fe-containing alcohol dehydrogenase-like C-terminal" evidence="5">
    <location>
        <begin position="165"/>
        <end position="344"/>
    </location>
</feature>
<dbReference type="GO" id="GO:0004022">
    <property type="term" value="F:alcohol dehydrogenase (NAD+) activity"/>
    <property type="evidence" value="ECO:0007669"/>
    <property type="project" value="TreeGrafter"/>
</dbReference>
<dbReference type="CDD" id="cd08177">
    <property type="entry name" value="MAR"/>
    <property type="match status" value="1"/>
</dbReference>
<dbReference type="KEGG" id="phl:KKY_342"/>
<name>G4R9G6_PELHB</name>
<dbReference type="HOGENOM" id="CLU_007207_0_1_5"/>
<evidence type="ECO:0000259" key="4">
    <source>
        <dbReference type="Pfam" id="PF00465"/>
    </source>
</evidence>
<dbReference type="EMBL" id="CP003075">
    <property type="protein sequence ID" value="AEQ50386.1"/>
    <property type="molecule type" value="Genomic_DNA"/>
</dbReference>
<dbReference type="STRING" id="1082931.KKY_342"/>
<dbReference type="Pfam" id="PF00465">
    <property type="entry name" value="Fe-ADH"/>
    <property type="match status" value="1"/>
</dbReference>
<sequence>MLSFTHRQLPATIRFGAGCRHELKAILETRNLMRALVLTTPEQAHLGRSIADEIGPLCAGVFEGARMHTPMEVTRDTMALAQSVRADCLVAIGGGSTTGLGKAVSVRSGLPQFVIPTTYAGSEVTPVLGETENARKTTRRADAILPGLVLYDPELTYSLPASFTLTSAVNAMAHAAEALYAPDCTPIIRLMAYEAVGVMMRALPKLYAEPANAEARAEALYAAWLCGTCLGATTMGLHHKICHVLGGTFDLPHAPTHCIMLPHVLAYNKNAAPGAYADLALAMGTERPELAIYDMVLTQNGPVALSALGMTEHGIGEVITQLRASPYANPAPLDETRLRTMLANALAGRAPDAALPA</sequence>
<reference evidence="6 7" key="1">
    <citation type="journal article" date="2012" name="J. Bacteriol.">
        <title>Complete genome sequence of Pelagibacterium halotolerans B2T.</title>
        <authorList>
            <person name="Huo Y.Y."/>
            <person name="Cheng H."/>
            <person name="Han X.F."/>
            <person name="Jiang X.W."/>
            <person name="Sun C."/>
            <person name="Zhang X.Q."/>
            <person name="Zhu X.F."/>
            <person name="Liu Y.F."/>
            <person name="Li P.F."/>
            <person name="Ni P.X."/>
            <person name="Wu M."/>
        </authorList>
    </citation>
    <scope>NUCLEOTIDE SEQUENCE [LARGE SCALE GENOMIC DNA]</scope>
    <source>
        <strain evidence="7">DSM 22347 / JCM 15775 / CGMCC 1.7692 / B2</strain>
    </source>
</reference>
<evidence type="ECO:0000259" key="5">
    <source>
        <dbReference type="Pfam" id="PF25137"/>
    </source>
</evidence>
<proteinExistence type="inferred from homology"/>
<evidence type="ECO:0000256" key="2">
    <source>
        <dbReference type="ARBA" id="ARBA00023002"/>
    </source>
</evidence>
<comment type="similarity">
    <text evidence="1">Belongs to the iron-containing alcohol dehydrogenase family.</text>
</comment>
<keyword evidence="7" id="KW-1185">Reference proteome</keyword>
<dbReference type="PANTHER" id="PTHR11496:SF102">
    <property type="entry name" value="ALCOHOL DEHYDROGENASE 4"/>
    <property type="match status" value="1"/>
</dbReference>
<dbReference type="Gene3D" id="1.20.1090.10">
    <property type="entry name" value="Dehydroquinate synthase-like - alpha domain"/>
    <property type="match status" value="1"/>
</dbReference>
<gene>
    <name evidence="6" type="ordered locus">KKY_342</name>
</gene>
<dbReference type="PANTHER" id="PTHR11496">
    <property type="entry name" value="ALCOHOL DEHYDROGENASE"/>
    <property type="match status" value="1"/>
</dbReference>
<accession>G4R9G6</accession>
<protein>
    <submittedName>
        <fullName evidence="6">Alcohol dehydrogenase</fullName>
    </submittedName>
</protein>
<keyword evidence="2" id="KW-0560">Oxidoreductase</keyword>
<feature type="domain" description="Alcohol dehydrogenase iron-type/glycerol dehydrogenase GldA" evidence="4">
    <location>
        <begin position="10"/>
        <end position="153"/>
    </location>
</feature>
<dbReference type="GO" id="GO:0018506">
    <property type="term" value="F:maleylacetate reductase activity"/>
    <property type="evidence" value="ECO:0007669"/>
    <property type="project" value="InterPro"/>
</dbReference>
<dbReference type="SUPFAM" id="SSF56796">
    <property type="entry name" value="Dehydroquinate synthase-like"/>
    <property type="match status" value="1"/>
</dbReference>
<organism evidence="6 7">
    <name type="scientific">Pelagibacterium halotolerans (strain DSM 22347 / JCM 15775 / CGMCC 1.7692 / B2)</name>
    <dbReference type="NCBI Taxonomy" id="1082931"/>
    <lineage>
        <taxon>Bacteria</taxon>
        <taxon>Pseudomonadati</taxon>
        <taxon>Pseudomonadota</taxon>
        <taxon>Alphaproteobacteria</taxon>
        <taxon>Hyphomicrobiales</taxon>
        <taxon>Devosiaceae</taxon>
        <taxon>Pelagibacterium</taxon>
    </lineage>
</organism>
<dbReference type="PATRIC" id="fig|1082931.4.peg.342"/>
<dbReference type="InterPro" id="IPR039697">
    <property type="entry name" value="Alcohol_dehydrogenase_Fe"/>
</dbReference>
<keyword evidence="3" id="KW-0520">NAD</keyword>
<evidence type="ECO:0000313" key="6">
    <source>
        <dbReference type="EMBL" id="AEQ50386.1"/>
    </source>
</evidence>